<protein>
    <submittedName>
        <fullName evidence="1">Putative beta-13-galactosyltransferase 10-like</fullName>
    </submittedName>
</protein>
<dbReference type="GO" id="GO:0016757">
    <property type="term" value="F:glycosyltransferase activity"/>
    <property type="evidence" value="ECO:0007669"/>
    <property type="project" value="UniProtKB-KW"/>
</dbReference>
<reference evidence="1 2" key="1">
    <citation type="journal article" date="2018" name="Front. Plant Sci.">
        <title>Red Clover (Trifolium pratense) and Zigzag Clover (T. medium) - A Picture of Genomic Similarities and Differences.</title>
        <authorList>
            <person name="Dluhosova J."/>
            <person name="Istvanek J."/>
            <person name="Nedelnik J."/>
            <person name="Repkova J."/>
        </authorList>
    </citation>
    <scope>NUCLEOTIDE SEQUENCE [LARGE SCALE GENOMIC DNA]</scope>
    <source>
        <strain evidence="2">cv. 10/8</strain>
        <tissue evidence="1">Leaf</tissue>
    </source>
</reference>
<accession>A0A392PZK0</accession>
<dbReference type="UniPathway" id="UPA00378"/>
<proteinExistence type="predicted"/>
<comment type="caution">
    <text evidence="1">The sequence shown here is derived from an EMBL/GenBank/DDBJ whole genome shotgun (WGS) entry which is preliminary data.</text>
</comment>
<evidence type="ECO:0000313" key="2">
    <source>
        <dbReference type="Proteomes" id="UP000265520"/>
    </source>
</evidence>
<sequence length="53" mass="5989">MELTLAKSQGYLKGQRLQTASSSDRRLLAVIGVYTGFGSRLKRNVFRGSWMPR</sequence>
<dbReference type="Proteomes" id="UP000265520">
    <property type="component" value="Unassembled WGS sequence"/>
</dbReference>
<keyword evidence="1" id="KW-0808">Transferase</keyword>
<name>A0A392PZK0_9FABA</name>
<feature type="non-terminal residue" evidence="1">
    <location>
        <position position="53"/>
    </location>
</feature>
<keyword evidence="1" id="KW-0328">Glycosyltransferase</keyword>
<evidence type="ECO:0000313" key="1">
    <source>
        <dbReference type="EMBL" id="MCI16880.1"/>
    </source>
</evidence>
<dbReference type="EMBL" id="LXQA010102850">
    <property type="protein sequence ID" value="MCI16880.1"/>
    <property type="molecule type" value="Genomic_DNA"/>
</dbReference>
<dbReference type="AlphaFoldDB" id="A0A392PZK0"/>
<keyword evidence="2" id="KW-1185">Reference proteome</keyword>
<organism evidence="1 2">
    <name type="scientific">Trifolium medium</name>
    <dbReference type="NCBI Taxonomy" id="97028"/>
    <lineage>
        <taxon>Eukaryota</taxon>
        <taxon>Viridiplantae</taxon>
        <taxon>Streptophyta</taxon>
        <taxon>Embryophyta</taxon>
        <taxon>Tracheophyta</taxon>
        <taxon>Spermatophyta</taxon>
        <taxon>Magnoliopsida</taxon>
        <taxon>eudicotyledons</taxon>
        <taxon>Gunneridae</taxon>
        <taxon>Pentapetalae</taxon>
        <taxon>rosids</taxon>
        <taxon>fabids</taxon>
        <taxon>Fabales</taxon>
        <taxon>Fabaceae</taxon>
        <taxon>Papilionoideae</taxon>
        <taxon>50 kb inversion clade</taxon>
        <taxon>NPAAA clade</taxon>
        <taxon>Hologalegina</taxon>
        <taxon>IRL clade</taxon>
        <taxon>Trifolieae</taxon>
        <taxon>Trifolium</taxon>
    </lineage>
</organism>